<evidence type="ECO:0000313" key="2">
    <source>
        <dbReference type="Proteomes" id="UP001638806"/>
    </source>
</evidence>
<protein>
    <submittedName>
        <fullName evidence="1">Uncharacterized protein</fullName>
    </submittedName>
</protein>
<organism evidence="1 2">
    <name type="scientific">Purpureocillium lilacinum</name>
    <name type="common">Paecilomyces lilacinus</name>
    <dbReference type="NCBI Taxonomy" id="33203"/>
    <lineage>
        <taxon>Eukaryota</taxon>
        <taxon>Fungi</taxon>
        <taxon>Dikarya</taxon>
        <taxon>Ascomycota</taxon>
        <taxon>Pezizomycotina</taxon>
        <taxon>Sordariomycetes</taxon>
        <taxon>Hypocreomycetidae</taxon>
        <taxon>Hypocreales</taxon>
        <taxon>Ophiocordycipitaceae</taxon>
        <taxon>Purpureocillium</taxon>
    </lineage>
</organism>
<comment type="caution">
    <text evidence="1">The sequence shown here is derived from an EMBL/GenBank/DDBJ whole genome shotgun (WGS) entry which is preliminary data.</text>
</comment>
<sequence length="108" mass="11795">MYFLVATSPKREEFQQRVIPAKAEEPQWRRSRPGRRFAIASPGPPGWPEVEDADGLDALMKLDGLGPRLLGSAFSSLREGLVMRKETGEMTITAPSTEPGLNDSPGDA</sequence>
<dbReference type="Proteomes" id="UP001638806">
    <property type="component" value="Unassembled WGS sequence"/>
</dbReference>
<dbReference type="EMBL" id="JBGNUJ010000003">
    <property type="protein sequence ID" value="KAL3962250.1"/>
    <property type="molecule type" value="Genomic_DNA"/>
</dbReference>
<gene>
    <name evidence="1" type="ORF">ACCO45_003773</name>
</gene>
<reference evidence="1" key="1">
    <citation type="submission" date="2024-12" db="EMBL/GenBank/DDBJ databases">
        <title>Comparative genomics and development of molecular markers within Purpureocillium lilacinum and among Purpureocillium species.</title>
        <authorList>
            <person name="Yeh Z.-Y."/>
            <person name="Ni N.-T."/>
            <person name="Lo P.-H."/>
            <person name="Mushyakhwo K."/>
            <person name="Lin C.-F."/>
            <person name="Nai Y.-S."/>
        </authorList>
    </citation>
    <scope>NUCLEOTIDE SEQUENCE</scope>
    <source>
        <strain evidence="1">NCHU-NPUST-175</strain>
    </source>
</reference>
<proteinExistence type="predicted"/>
<accession>A0ACC4E0T5</accession>
<evidence type="ECO:0000313" key="1">
    <source>
        <dbReference type="EMBL" id="KAL3962250.1"/>
    </source>
</evidence>
<name>A0ACC4E0T5_PURLI</name>
<keyword evidence="2" id="KW-1185">Reference proteome</keyword>